<accession>A0A0C2D1H5</accession>
<proteinExistence type="predicted"/>
<protein>
    <recommendedName>
        <fullName evidence="4">Peptidase C1A papain C-terminal domain-containing protein</fullName>
    </recommendedName>
</protein>
<keyword evidence="3" id="KW-1185">Reference proteome</keyword>
<dbReference type="SUPFAM" id="SSF54001">
    <property type="entry name" value="Cysteine proteinases"/>
    <property type="match status" value="1"/>
</dbReference>
<organism evidence="2 3">
    <name type="scientific">Ancylostoma duodenale</name>
    <dbReference type="NCBI Taxonomy" id="51022"/>
    <lineage>
        <taxon>Eukaryota</taxon>
        <taxon>Metazoa</taxon>
        <taxon>Ecdysozoa</taxon>
        <taxon>Nematoda</taxon>
        <taxon>Chromadorea</taxon>
        <taxon>Rhabditida</taxon>
        <taxon>Rhabditina</taxon>
        <taxon>Rhabditomorpha</taxon>
        <taxon>Strongyloidea</taxon>
        <taxon>Ancylostomatidae</taxon>
        <taxon>Ancylostomatinae</taxon>
        <taxon>Ancylostoma</taxon>
    </lineage>
</organism>
<reference evidence="2 3" key="1">
    <citation type="submission" date="2013-12" db="EMBL/GenBank/DDBJ databases">
        <title>Draft genome of the parsitic nematode Ancylostoma duodenale.</title>
        <authorList>
            <person name="Mitreva M."/>
        </authorList>
    </citation>
    <scope>NUCLEOTIDE SEQUENCE [LARGE SCALE GENOMIC DNA]</scope>
    <source>
        <strain evidence="2 3">Zhejiang</strain>
    </source>
</reference>
<dbReference type="InterPro" id="IPR038765">
    <property type="entry name" value="Papain-like_cys_pep_sf"/>
</dbReference>
<dbReference type="AlphaFoldDB" id="A0A0C2D1H5"/>
<feature type="signal peptide" evidence="1">
    <location>
        <begin position="1"/>
        <end position="17"/>
    </location>
</feature>
<name>A0A0C2D1H5_9BILA</name>
<sequence>MLLLLVVLLVIPPAVKPVTVAEFLARPKSKDAAKLDGPAFVDYINQQQSFFKAEYSPDAEEFVRRRIMDAKFLVDPERKEPVDLLASSGLKLDLPERFDAREKWPECNSIKYIRDQSACGMCNIRQR</sequence>
<gene>
    <name evidence="2" type="ORF">ANCDUO_06488</name>
</gene>
<evidence type="ECO:0008006" key="4">
    <source>
        <dbReference type="Google" id="ProtNLM"/>
    </source>
</evidence>
<dbReference type="Gene3D" id="3.90.70.10">
    <property type="entry name" value="Cysteine proteinases"/>
    <property type="match status" value="1"/>
</dbReference>
<evidence type="ECO:0000313" key="3">
    <source>
        <dbReference type="Proteomes" id="UP000054047"/>
    </source>
</evidence>
<keyword evidence="1" id="KW-0732">Signal</keyword>
<dbReference type="OrthoDB" id="640249at2759"/>
<dbReference type="Proteomes" id="UP000054047">
    <property type="component" value="Unassembled WGS sequence"/>
</dbReference>
<evidence type="ECO:0000256" key="1">
    <source>
        <dbReference type="SAM" id="SignalP"/>
    </source>
</evidence>
<feature type="chain" id="PRO_5002159414" description="Peptidase C1A papain C-terminal domain-containing protein" evidence="1">
    <location>
        <begin position="18"/>
        <end position="127"/>
    </location>
</feature>
<evidence type="ECO:0000313" key="2">
    <source>
        <dbReference type="EMBL" id="KIH63213.1"/>
    </source>
</evidence>
<dbReference type="EMBL" id="KN728811">
    <property type="protein sequence ID" value="KIH63213.1"/>
    <property type="molecule type" value="Genomic_DNA"/>
</dbReference>